<dbReference type="PANTHER" id="PTHR21600">
    <property type="entry name" value="MITOCHONDRIAL RNA PSEUDOURIDINE SYNTHASE"/>
    <property type="match status" value="1"/>
</dbReference>
<dbReference type="NCBIfam" id="TIGR00005">
    <property type="entry name" value="rluA_subfam"/>
    <property type="match status" value="1"/>
</dbReference>
<dbReference type="GO" id="GO:0000455">
    <property type="term" value="P:enzyme-directed rRNA pseudouridine synthesis"/>
    <property type="evidence" value="ECO:0007669"/>
    <property type="project" value="TreeGrafter"/>
</dbReference>
<evidence type="ECO:0000256" key="1">
    <source>
        <dbReference type="ARBA" id="ARBA00000073"/>
    </source>
</evidence>
<dbReference type="GO" id="GO:0140098">
    <property type="term" value="F:catalytic activity, acting on RNA"/>
    <property type="evidence" value="ECO:0007669"/>
    <property type="project" value="UniProtKB-ARBA"/>
</dbReference>
<dbReference type="InterPro" id="IPR020103">
    <property type="entry name" value="PsdUridine_synth_cat_dom_sf"/>
</dbReference>
<evidence type="ECO:0000256" key="2">
    <source>
        <dbReference type="ARBA" id="ARBA00010876"/>
    </source>
</evidence>
<comment type="function">
    <text evidence="4">Responsible for synthesis of pseudouridine from uracil.</text>
</comment>
<dbReference type="AlphaFoldDB" id="C7XVM0"/>
<evidence type="ECO:0000256" key="4">
    <source>
        <dbReference type="RuleBase" id="RU362028"/>
    </source>
</evidence>
<dbReference type="OrthoDB" id="9807829at2"/>
<protein>
    <recommendedName>
        <fullName evidence="4">Pseudouridine synthase</fullName>
        <ecNumber evidence="4">5.4.99.-</ecNumber>
    </recommendedName>
</protein>
<accession>C7XVM0</accession>
<evidence type="ECO:0000259" key="5">
    <source>
        <dbReference type="Pfam" id="PF00849"/>
    </source>
</evidence>
<feature type="active site" evidence="3">
    <location>
        <position position="134"/>
    </location>
</feature>
<comment type="catalytic activity">
    <reaction evidence="1 4">
        <text>a uridine in RNA = a pseudouridine in RNA</text>
        <dbReference type="Rhea" id="RHEA:48348"/>
        <dbReference type="Rhea" id="RHEA-COMP:12068"/>
        <dbReference type="Rhea" id="RHEA-COMP:12069"/>
        <dbReference type="ChEBI" id="CHEBI:65314"/>
        <dbReference type="ChEBI" id="CHEBI:65315"/>
    </reaction>
</comment>
<dbReference type="HOGENOM" id="CLU_016902_8_2_9"/>
<name>C7XVM0_9LACO</name>
<proteinExistence type="inferred from homology"/>
<dbReference type="GO" id="GO:0009982">
    <property type="term" value="F:pseudouridine synthase activity"/>
    <property type="evidence" value="ECO:0007669"/>
    <property type="project" value="InterPro"/>
</dbReference>
<dbReference type="Proteomes" id="UP000003987">
    <property type="component" value="Unassembled WGS sequence"/>
</dbReference>
<dbReference type="InterPro" id="IPR006224">
    <property type="entry name" value="PsdUridine_synth_RluA-like_CS"/>
</dbReference>
<evidence type="ECO:0000313" key="7">
    <source>
        <dbReference type="Proteomes" id="UP000003987"/>
    </source>
</evidence>
<evidence type="ECO:0000313" key="6">
    <source>
        <dbReference type="EMBL" id="EEU30386.1"/>
    </source>
</evidence>
<dbReference type="CDD" id="cd02869">
    <property type="entry name" value="PseudoU_synth_RluA_like"/>
    <property type="match status" value="1"/>
</dbReference>
<dbReference type="STRING" id="575594.HMPREF0501_00764"/>
<dbReference type="EMBL" id="GG698803">
    <property type="protein sequence ID" value="EEU30386.1"/>
    <property type="molecule type" value="Genomic_DNA"/>
</dbReference>
<dbReference type="GO" id="GO:0003723">
    <property type="term" value="F:RNA binding"/>
    <property type="evidence" value="ECO:0007669"/>
    <property type="project" value="InterPro"/>
</dbReference>
<dbReference type="SUPFAM" id="SSF55120">
    <property type="entry name" value="Pseudouridine synthase"/>
    <property type="match status" value="1"/>
</dbReference>
<comment type="similarity">
    <text evidence="2 4">Belongs to the pseudouridine synthase RluA family.</text>
</comment>
<reference evidence="6 7" key="1">
    <citation type="submission" date="2009-06" db="EMBL/GenBank/DDBJ databases">
        <title>The Genome Sequence of Lactobacillus coleohominis strain 101-4-CHN.</title>
        <authorList>
            <consortium name="The Broad Institute Genome Sequencing Platform"/>
            <person name="Ward D."/>
            <person name="Young S.K."/>
            <person name="Zeng Q."/>
            <person name="Koehrsen M."/>
            <person name="Alvarado L."/>
            <person name="Berlin A."/>
            <person name="Borenstein D."/>
            <person name="Chen Z."/>
            <person name="Engels R."/>
            <person name="Freedman E."/>
            <person name="Gellesch M."/>
            <person name="Goldberg J."/>
            <person name="Griggs A."/>
            <person name="Gujja S."/>
            <person name="Heiman D."/>
            <person name="Hepburn T."/>
            <person name="Howarth C."/>
            <person name="Jen D."/>
            <person name="Larson L."/>
            <person name="Lewis B."/>
            <person name="Mehta T."/>
            <person name="Park D."/>
            <person name="Pearson M."/>
            <person name="Roberts A."/>
            <person name="Saif S."/>
            <person name="Shea T."/>
            <person name="Shenoy N."/>
            <person name="Sisk P."/>
            <person name="Stolte C."/>
            <person name="Sykes S."/>
            <person name="Walk T."/>
            <person name="White J."/>
            <person name="Yandava C."/>
            <person name="Liu Y."/>
            <person name="Xu Q."/>
            <person name="Lander E."/>
            <person name="Nusbaum C."/>
            <person name="Galagan J."/>
            <person name="Birren B."/>
        </authorList>
    </citation>
    <scope>NUCLEOTIDE SEQUENCE [LARGE SCALE GENOMIC DNA]</scope>
    <source>
        <strain evidence="6 7">101-4-CHN</strain>
    </source>
</reference>
<dbReference type="InterPro" id="IPR006225">
    <property type="entry name" value="PsdUridine_synth_RluC/D"/>
</dbReference>
<dbReference type="Gene3D" id="3.30.2350.10">
    <property type="entry name" value="Pseudouridine synthase"/>
    <property type="match status" value="1"/>
</dbReference>
<dbReference type="InterPro" id="IPR050188">
    <property type="entry name" value="RluA_PseudoU_synthase"/>
</dbReference>
<dbReference type="PROSITE" id="PS01129">
    <property type="entry name" value="PSI_RLU"/>
    <property type="match status" value="1"/>
</dbReference>
<dbReference type="eggNOG" id="COG0564">
    <property type="taxonomic scope" value="Bacteria"/>
</dbReference>
<dbReference type="PANTHER" id="PTHR21600:SF35">
    <property type="entry name" value="PSEUDOURIDINE SYNTHASE"/>
    <property type="match status" value="1"/>
</dbReference>
<evidence type="ECO:0000256" key="3">
    <source>
        <dbReference type="PIRSR" id="PIRSR606225-1"/>
    </source>
</evidence>
<dbReference type="EC" id="5.4.99.-" evidence="4"/>
<sequence>MENTWQYHGTSPIKIKRYLSQLGMGHRLFNDIKNGDGQFLVDHRHVRPTTQVLPNQTLTIQVDAETPDPTVQSSSQPLTIVYEDANWLVINKPTGIASIPGPTEDNGTILNRVKGYLEKNEDPNQRPHLITRLDKYTSGLLLVAKHRVASSMISQQVEKHTMQKRYLAVVAGKLTKQHGVIDQPIKRVAGQTARIIDPAGQPARTEYWCQQTNEDYSLVQLQLHSGRTHQIRVHMSFIGHPLVGDHLYGGPLEIAHHQVLHASTLSFRDPFTEQQLQFQAPMSKAQQALLKQLKLTK</sequence>
<gene>
    <name evidence="6" type="ORF">HMPREF0501_00764</name>
</gene>
<dbReference type="Pfam" id="PF00849">
    <property type="entry name" value="PseudoU_synth_2"/>
    <property type="match status" value="1"/>
</dbReference>
<dbReference type="RefSeq" id="WP_006916569.1">
    <property type="nucleotide sequence ID" value="NZ_GG698803.1"/>
</dbReference>
<feature type="domain" description="Pseudouridine synthase RsuA/RluA-like" evidence="5">
    <location>
        <begin position="86"/>
        <end position="236"/>
    </location>
</feature>
<organism evidence="6 7">
    <name type="scientific">Limosilactobacillus coleohominis 101-4-CHN</name>
    <dbReference type="NCBI Taxonomy" id="575594"/>
    <lineage>
        <taxon>Bacteria</taxon>
        <taxon>Bacillati</taxon>
        <taxon>Bacillota</taxon>
        <taxon>Bacilli</taxon>
        <taxon>Lactobacillales</taxon>
        <taxon>Lactobacillaceae</taxon>
        <taxon>Limosilactobacillus</taxon>
    </lineage>
</organism>
<keyword evidence="4 6" id="KW-0413">Isomerase</keyword>
<keyword evidence="7" id="KW-1185">Reference proteome</keyword>
<dbReference type="InterPro" id="IPR006145">
    <property type="entry name" value="PsdUridine_synth_RsuA/RluA"/>
</dbReference>